<evidence type="ECO:0000313" key="6">
    <source>
        <dbReference type="Proteomes" id="UP000514509"/>
    </source>
</evidence>
<dbReference type="Proteomes" id="UP000514509">
    <property type="component" value="Chromosome"/>
</dbReference>
<organism evidence="5 6">
    <name type="scientific">Adhaeribacter radiodurans</name>
    <dbReference type="NCBI Taxonomy" id="2745197"/>
    <lineage>
        <taxon>Bacteria</taxon>
        <taxon>Pseudomonadati</taxon>
        <taxon>Bacteroidota</taxon>
        <taxon>Cytophagia</taxon>
        <taxon>Cytophagales</taxon>
        <taxon>Hymenobacteraceae</taxon>
        <taxon>Adhaeribacter</taxon>
    </lineage>
</organism>
<keyword evidence="3" id="KW-0804">Transcription</keyword>
<dbReference type="SMART" id="SM00342">
    <property type="entry name" value="HTH_ARAC"/>
    <property type="match status" value="1"/>
</dbReference>
<dbReference type="GO" id="GO:0003700">
    <property type="term" value="F:DNA-binding transcription factor activity"/>
    <property type="evidence" value="ECO:0007669"/>
    <property type="project" value="InterPro"/>
</dbReference>
<evidence type="ECO:0000313" key="5">
    <source>
        <dbReference type="EMBL" id="QMU26691.1"/>
    </source>
</evidence>
<feature type="domain" description="HTH araC/xylS-type" evidence="4">
    <location>
        <begin position="199"/>
        <end position="304"/>
    </location>
</feature>
<keyword evidence="6" id="KW-1185">Reference proteome</keyword>
<reference evidence="5 6" key="1">
    <citation type="submission" date="2020-08" db="EMBL/GenBank/DDBJ databases">
        <title>Adhaeribacter dokdonensis sp. nov., isolated from the rhizosphere of Elymus tsukushiensis, a plant native to the Dokdo Islands, Republic of Korea.</title>
        <authorList>
            <person name="Ghim S.Y."/>
        </authorList>
    </citation>
    <scope>NUCLEOTIDE SEQUENCE [LARGE SCALE GENOMIC DNA]</scope>
    <source>
        <strain evidence="5 6">KUDC8001</strain>
    </source>
</reference>
<dbReference type="RefSeq" id="WP_182413895.1">
    <property type="nucleotide sequence ID" value="NZ_CP055153.1"/>
</dbReference>
<gene>
    <name evidence="5" type="ORF">HUW48_00985</name>
</gene>
<dbReference type="PRINTS" id="PR00032">
    <property type="entry name" value="HTHARAC"/>
</dbReference>
<dbReference type="GO" id="GO:0043565">
    <property type="term" value="F:sequence-specific DNA binding"/>
    <property type="evidence" value="ECO:0007669"/>
    <property type="project" value="InterPro"/>
</dbReference>
<keyword evidence="2" id="KW-0238">DNA-binding</keyword>
<dbReference type="PANTHER" id="PTHR43280">
    <property type="entry name" value="ARAC-FAMILY TRANSCRIPTIONAL REGULATOR"/>
    <property type="match status" value="1"/>
</dbReference>
<accession>A0A7L7L1M6</accession>
<dbReference type="InterPro" id="IPR020449">
    <property type="entry name" value="Tscrpt_reg_AraC-type_HTH"/>
</dbReference>
<dbReference type="PROSITE" id="PS01124">
    <property type="entry name" value="HTH_ARAC_FAMILY_2"/>
    <property type="match status" value="1"/>
</dbReference>
<protein>
    <submittedName>
        <fullName evidence="5">Helix-turn-helix transcriptional regulator</fullName>
    </submittedName>
</protein>
<keyword evidence="1" id="KW-0805">Transcription regulation</keyword>
<dbReference type="Pfam" id="PF12833">
    <property type="entry name" value="HTH_18"/>
    <property type="match status" value="1"/>
</dbReference>
<dbReference type="KEGG" id="add:HUW48_00985"/>
<dbReference type="AlphaFoldDB" id="A0A7L7L1M6"/>
<dbReference type="SUPFAM" id="SSF46689">
    <property type="entry name" value="Homeodomain-like"/>
    <property type="match status" value="1"/>
</dbReference>
<dbReference type="EMBL" id="CP055153">
    <property type="protein sequence ID" value="QMU26691.1"/>
    <property type="molecule type" value="Genomic_DNA"/>
</dbReference>
<sequence length="306" mass="35417">MATTQPLRFKTISEYHQQMGLPKPEHPLISVIDMGTMPVWAGQSPQNLVLDFYSIALKRNFNIKFKYGQQEYDFDEGILFFIAPGQVYGIEASPDQEVKRSGWMLLIHPDFLWNTPLAKTIKQYEYFDYAVNEALFLSEKEEHTLTNLLQNIAQEYHSNIDKFSQSVIIAQLELLLTYGERFYHRQFITRKITNHQILNRLEELLNAYFNSDALTEKGIPTVHDIAEQLNISPTYLSNLLKVLTGQSTQQHIHDKLIEKAKEKLSTTALSVSEIAFTLGFEHSQSFSKLFRSKTNLSPLEFRQSFN</sequence>
<name>A0A7L7L1M6_9BACT</name>
<dbReference type="Pfam" id="PF02311">
    <property type="entry name" value="AraC_binding"/>
    <property type="match status" value="1"/>
</dbReference>
<dbReference type="InterPro" id="IPR003313">
    <property type="entry name" value="AraC-bd"/>
</dbReference>
<evidence type="ECO:0000256" key="1">
    <source>
        <dbReference type="ARBA" id="ARBA00023015"/>
    </source>
</evidence>
<evidence type="ECO:0000259" key="4">
    <source>
        <dbReference type="PROSITE" id="PS01124"/>
    </source>
</evidence>
<evidence type="ECO:0000256" key="2">
    <source>
        <dbReference type="ARBA" id="ARBA00023125"/>
    </source>
</evidence>
<dbReference type="Gene3D" id="1.10.10.60">
    <property type="entry name" value="Homeodomain-like"/>
    <property type="match status" value="2"/>
</dbReference>
<proteinExistence type="predicted"/>
<dbReference type="PANTHER" id="PTHR43280:SF32">
    <property type="entry name" value="TRANSCRIPTIONAL REGULATORY PROTEIN"/>
    <property type="match status" value="1"/>
</dbReference>
<evidence type="ECO:0000256" key="3">
    <source>
        <dbReference type="ARBA" id="ARBA00023163"/>
    </source>
</evidence>
<dbReference type="InterPro" id="IPR018060">
    <property type="entry name" value="HTH_AraC"/>
</dbReference>
<dbReference type="InterPro" id="IPR009057">
    <property type="entry name" value="Homeodomain-like_sf"/>
</dbReference>